<accession>A0A7R9GIC6</accession>
<name>A0A7R9GIC6_9CRUS</name>
<keyword evidence="3" id="KW-1185">Reference proteome</keyword>
<feature type="chain" id="PRO_5036210862" evidence="1">
    <location>
        <begin position="27"/>
        <end position="318"/>
    </location>
</feature>
<organism evidence="2">
    <name type="scientific">Notodromas monacha</name>
    <dbReference type="NCBI Taxonomy" id="399045"/>
    <lineage>
        <taxon>Eukaryota</taxon>
        <taxon>Metazoa</taxon>
        <taxon>Ecdysozoa</taxon>
        <taxon>Arthropoda</taxon>
        <taxon>Crustacea</taxon>
        <taxon>Oligostraca</taxon>
        <taxon>Ostracoda</taxon>
        <taxon>Podocopa</taxon>
        <taxon>Podocopida</taxon>
        <taxon>Cypridocopina</taxon>
        <taxon>Cypridoidea</taxon>
        <taxon>Cyprididae</taxon>
        <taxon>Notodromas</taxon>
    </lineage>
</organism>
<protein>
    <submittedName>
        <fullName evidence="2">Uncharacterized protein</fullName>
    </submittedName>
</protein>
<dbReference type="EMBL" id="OA884944">
    <property type="protein sequence ID" value="CAD7281482.1"/>
    <property type="molecule type" value="Genomic_DNA"/>
</dbReference>
<dbReference type="Proteomes" id="UP000678499">
    <property type="component" value="Unassembled WGS sequence"/>
</dbReference>
<proteinExistence type="predicted"/>
<keyword evidence="1" id="KW-0732">Signal</keyword>
<dbReference type="AlphaFoldDB" id="A0A7R9GIC6"/>
<evidence type="ECO:0000313" key="3">
    <source>
        <dbReference type="Proteomes" id="UP000678499"/>
    </source>
</evidence>
<sequence length="318" mass="32586">MCRKRSVTVFFGSVFCSLVSLTLVQGQDDKSVGFDAESLLETSNATDSLNNNATGNGTDGRPEEIRGRFLGGGMNPIYAGGYGSGQELNGLYPGGNGIIPGGPGGPDAFGSGVGYGAGGLLNGPGQLPGETNGRFNQFLPPFGQGSNSDFVVEQFQLLCRAFAPPGVPPVIQWSVDSPRSQPYLIAVGPEIYGNQRGAHVDFRPEVPGIWVSRLTLSKPTVYDNPYDPAKTYICSVVIPGRPPLIVGFAGLSTSQSNVGQPFGGGIGGPFGGIGYGDDVLFRSKGGSASNQIGMGAGGVQSGMSGSRPIAGNMAGIKG</sequence>
<dbReference type="EMBL" id="CAJPEX010002907">
    <property type="protein sequence ID" value="CAG0921634.1"/>
    <property type="molecule type" value="Genomic_DNA"/>
</dbReference>
<evidence type="ECO:0000256" key="1">
    <source>
        <dbReference type="SAM" id="SignalP"/>
    </source>
</evidence>
<gene>
    <name evidence="2" type="ORF">NMOB1V02_LOCUS9127</name>
</gene>
<reference evidence="2" key="1">
    <citation type="submission" date="2020-11" db="EMBL/GenBank/DDBJ databases">
        <authorList>
            <person name="Tran Van P."/>
        </authorList>
    </citation>
    <scope>NUCLEOTIDE SEQUENCE</scope>
</reference>
<evidence type="ECO:0000313" key="2">
    <source>
        <dbReference type="EMBL" id="CAD7281482.1"/>
    </source>
</evidence>
<feature type="signal peptide" evidence="1">
    <location>
        <begin position="1"/>
        <end position="26"/>
    </location>
</feature>